<keyword evidence="2 4" id="KW-0456">Lyase</keyword>
<evidence type="ECO:0000256" key="2">
    <source>
        <dbReference type="ARBA" id="ARBA00023239"/>
    </source>
</evidence>
<comment type="caution">
    <text evidence="4">The sequence shown here is derived from an EMBL/GenBank/DDBJ whole genome shotgun (WGS) entry which is preliminary data.</text>
</comment>
<organism evidence="4 5">
    <name type="scientific">Peribacillus cavernae</name>
    <dbReference type="NCBI Taxonomy" id="1674310"/>
    <lineage>
        <taxon>Bacteria</taxon>
        <taxon>Bacillati</taxon>
        <taxon>Bacillota</taxon>
        <taxon>Bacilli</taxon>
        <taxon>Bacillales</taxon>
        <taxon>Bacillaceae</taxon>
        <taxon>Peribacillus</taxon>
    </lineage>
</organism>
<dbReference type="OrthoDB" id="9775794at2"/>
<dbReference type="InterPro" id="IPR001753">
    <property type="entry name" value="Enoyl-CoA_hydra/iso"/>
</dbReference>
<dbReference type="AlphaFoldDB" id="A0A3S0UEY5"/>
<dbReference type="PANTHER" id="PTHR11941">
    <property type="entry name" value="ENOYL-COA HYDRATASE-RELATED"/>
    <property type="match status" value="1"/>
</dbReference>
<dbReference type="FunFam" id="3.90.226.10:FF:000009">
    <property type="entry name" value="Carnitinyl-CoA dehydratase"/>
    <property type="match status" value="1"/>
</dbReference>
<dbReference type="Pfam" id="PF00378">
    <property type="entry name" value="ECH_1"/>
    <property type="match status" value="1"/>
</dbReference>
<dbReference type="Gene3D" id="1.10.12.10">
    <property type="entry name" value="Lyase 2-enoyl-coa Hydratase, Chain A, domain 2"/>
    <property type="match status" value="1"/>
</dbReference>
<dbReference type="PROSITE" id="PS00166">
    <property type="entry name" value="ENOYL_COA_HYDRATASE"/>
    <property type="match status" value="1"/>
</dbReference>
<dbReference type="GO" id="GO:0006635">
    <property type="term" value="P:fatty acid beta-oxidation"/>
    <property type="evidence" value="ECO:0007669"/>
    <property type="project" value="TreeGrafter"/>
</dbReference>
<dbReference type="InterPro" id="IPR014748">
    <property type="entry name" value="Enoyl-CoA_hydra_C"/>
</dbReference>
<reference evidence="4 5" key="1">
    <citation type="submission" date="2018-12" db="EMBL/GenBank/DDBJ databases">
        <title>Bacillus chawlae sp. nov., Bacillus glennii sp. nov., and Bacillus saganii sp. nov. Isolated from the Vehicle Assembly Building at Kennedy Space Center where the Viking Spacecraft were Assembled.</title>
        <authorList>
            <person name="Seuylemezian A."/>
            <person name="Vaishampayan P."/>
        </authorList>
    </citation>
    <scope>NUCLEOTIDE SEQUENCE [LARGE SCALE GENOMIC DNA]</scope>
    <source>
        <strain evidence="4 5">L5</strain>
    </source>
</reference>
<keyword evidence="5" id="KW-1185">Reference proteome</keyword>
<protein>
    <submittedName>
        <fullName evidence="4">Enoyl-CoA hydratase</fullName>
        <ecNumber evidence="4">4.2.1.17</ecNumber>
    </submittedName>
</protein>
<proteinExistence type="inferred from homology"/>
<evidence type="ECO:0000313" key="4">
    <source>
        <dbReference type="EMBL" id="RUQ29982.1"/>
    </source>
</evidence>
<dbReference type="InterPro" id="IPR029045">
    <property type="entry name" value="ClpP/crotonase-like_dom_sf"/>
</dbReference>
<gene>
    <name evidence="4" type="ORF">ELQ35_06390</name>
</gene>
<evidence type="ECO:0000313" key="5">
    <source>
        <dbReference type="Proteomes" id="UP000267430"/>
    </source>
</evidence>
<name>A0A3S0UEY5_9BACI</name>
<dbReference type="InterPro" id="IPR018376">
    <property type="entry name" value="Enoyl-CoA_hyd/isom_CS"/>
</dbReference>
<dbReference type="Gene3D" id="3.90.226.10">
    <property type="entry name" value="2-enoyl-CoA Hydratase, Chain A, domain 1"/>
    <property type="match status" value="1"/>
</dbReference>
<dbReference type="RefSeq" id="WP_126864003.1">
    <property type="nucleotide sequence ID" value="NZ_JAUSTX010000001.1"/>
</dbReference>
<dbReference type="CDD" id="cd06558">
    <property type="entry name" value="crotonase-like"/>
    <property type="match status" value="1"/>
</dbReference>
<dbReference type="GO" id="GO:0004300">
    <property type="term" value="F:enoyl-CoA hydratase activity"/>
    <property type="evidence" value="ECO:0007669"/>
    <property type="project" value="UniProtKB-EC"/>
</dbReference>
<dbReference type="EC" id="4.2.1.17" evidence="4"/>
<dbReference type="SUPFAM" id="SSF52096">
    <property type="entry name" value="ClpP/crotonase"/>
    <property type="match status" value="1"/>
</dbReference>
<sequence>MPSILYEVHSKIAHITLNGGGTLNLLNTATVQKLHDVMKDISNNPQVSVVIISGAGHRAFCAGADVKDVTFQSPATLVQLTQQLGELFDVIEDLPQPTIAAINGFAFGAGFELSLACDLRIAVDQTLLGLTETRIGLIPGAGGTQRLPRLIGESRALELILTAKRITSLEAYQYGILTKVVPNNKLEEEAYDLAHLILNNAPIAVQQAKLAVKNGMKTDLGTGLELEKAGFLKTVSTEDRDEGLAAFLEKKQPDFTGK</sequence>
<evidence type="ECO:0000256" key="1">
    <source>
        <dbReference type="ARBA" id="ARBA00005254"/>
    </source>
</evidence>
<dbReference type="Proteomes" id="UP000267430">
    <property type="component" value="Unassembled WGS sequence"/>
</dbReference>
<dbReference type="EMBL" id="RYZZ01000007">
    <property type="protein sequence ID" value="RUQ29982.1"/>
    <property type="molecule type" value="Genomic_DNA"/>
</dbReference>
<evidence type="ECO:0000256" key="3">
    <source>
        <dbReference type="RuleBase" id="RU003707"/>
    </source>
</evidence>
<comment type="similarity">
    <text evidence="1 3">Belongs to the enoyl-CoA hydratase/isomerase family.</text>
</comment>
<dbReference type="FunFam" id="1.10.12.10:FF:000001">
    <property type="entry name" value="Probable enoyl-CoA hydratase, mitochondrial"/>
    <property type="match status" value="1"/>
</dbReference>
<dbReference type="PANTHER" id="PTHR11941:SF54">
    <property type="entry name" value="ENOYL-COA HYDRATASE, MITOCHONDRIAL"/>
    <property type="match status" value="1"/>
</dbReference>
<accession>A0A3S0UEY5</accession>